<evidence type="ECO:0000256" key="1">
    <source>
        <dbReference type="SAM" id="MobiDB-lite"/>
    </source>
</evidence>
<dbReference type="Proteomes" id="UP000308365">
    <property type="component" value="Unassembled WGS sequence"/>
</dbReference>
<accession>A0A4U1F160</accession>
<organism evidence="2 3">
    <name type="scientific">Monodon monoceros</name>
    <name type="common">Narwhal</name>
    <name type="synonym">Ceratodon monodon</name>
    <dbReference type="NCBI Taxonomy" id="40151"/>
    <lineage>
        <taxon>Eukaryota</taxon>
        <taxon>Metazoa</taxon>
        <taxon>Chordata</taxon>
        <taxon>Craniata</taxon>
        <taxon>Vertebrata</taxon>
        <taxon>Euteleostomi</taxon>
        <taxon>Mammalia</taxon>
        <taxon>Eutheria</taxon>
        <taxon>Laurasiatheria</taxon>
        <taxon>Artiodactyla</taxon>
        <taxon>Whippomorpha</taxon>
        <taxon>Cetacea</taxon>
        <taxon>Odontoceti</taxon>
        <taxon>Monodontidae</taxon>
        <taxon>Monodon</taxon>
    </lineage>
</organism>
<feature type="region of interest" description="Disordered" evidence="1">
    <location>
        <begin position="266"/>
        <end position="292"/>
    </location>
</feature>
<evidence type="ECO:0000313" key="3">
    <source>
        <dbReference type="Proteomes" id="UP000308365"/>
    </source>
</evidence>
<feature type="non-terminal residue" evidence="2">
    <location>
        <position position="1"/>
    </location>
</feature>
<proteinExistence type="predicted"/>
<protein>
    <submittedName>
        <fullName evidence="2">Uncharacterized protein</fullName>
    </submittedName>
</protein>
<gene>
    <name evidence="2" type="ORF">EI555_008377</name>
</gene>
<comment type="caution">
    <text evidence="2">The sequence shown here is derived from an EMBL/GenBank/DDBJ whole genome shotgun (WGS) entry which is preliminary data.</text>
</comment>
<sequence>PNSQTRIPLTLTVGRHALRALDHPVALRTMNGSPAGEKEFERNGGGRYDCKGGELLGRKKTFPNCVWEDFRINIIVCFFAMTVLIYMKEKEVRYDQAVVFLCCELWSIHEVLSSCVALAKSAGNSFVSKRDHMSHIPPELRSIMSPSPVQCVSHKRSNQPRKDLYAPPAELSPPHLLCSIRKSVIQILVPKSYHLLPQHRLTIILNIKVSQWYCPLILCLQRHMHYPHLLHHRQVPPPPMTSDPSPVPSSPGCIIALVPPYTNPSLPGSPLSHNGGPPVSEFPSDRHNPNSLPQFTEEQEILSPPFIQRDGTNPGMTFTSFTSTGSTFPNPTFWITLLRSDKI</sequence>
<dbReference type="AlphaFoldDB" id="A0A4U1F160"/>
<name>A0A4U1F160_MONMO</name>
<dbReference type="EMBL" id="RWIC01000560">
    <property type="protein sequence ID" value="TKC42266.1"/>
    <property type="molecule type" value="Genomic_DNA"/>
</dbReference>
<reference evidence="3" key="1">
    <citation type="journal article" date="2019" name="IScience">
        <title>Narwhal Genome Reveals Long-Term Low Genetic Diversity despite Current Large Abundance Size.</title>
        <authorList>
            <person name="Westbury M.V."/>
            <person name="Petersen B."/>
            <person name="Garde E."/>
            <person name="Heide-Jorgensen M.P."/>
            <person name="Lorenzen E.D."/>
        </authorList>
    </citation>
    <scope>NUCLEOTIDE SEQUENCE [LARGE SCALE GENOMIC DNA]</scope>
</reference>
<evidence type="ECO:0000313" key="2">
    <source>
        <dbReference type="EMBL" id="TKC42266.1"/>
    </source>
</evidence>